<reference evidence="1" key="2">
    <citation type="submission" date="2017-06" db="EMBL/GenBank/DDBJ databases">
        <title>WGS assembly of Brachypodium distachyon.</title>
        <authorList>
            <consortium name="The International Brachypodium Initiative"/>
            <person name="Lucas S."/>
            <person name="Harmon-Smith M."/>
            <person name="Lail K."/>
            <person name="Tice H."/>
            <person name="Grimwood J."/>
            <person name="Bruce D."/>
            <person name="Barry K."/>
            <person name="Shu S."/>
            <person name="Lindquist E."/>
            <person name="Wang M."/>
            <person name="Pitluck S."/>
            <person name="Vogel J.P."/>
            <person name="Garvin D.F."/>
            <person name="Mockler T.C."/>
            <person name="Schmutz J."/>
            <person name="Rokhsar D."/>
            <person name="Bevan M.W."/>
        </authorList>
    </citation>
    <scope>NUCLEOTIDE SEQUENCE</scope>
    <source>
        <strain evidence="1">Bd21</strain>
    </source>
</reference>
<name>A0A2K2CJM8_BRADI</name>
<organism evidence="1">
    <name type="scientific">Brachypodium distachyon</name>
    <name type="common">Purple false brome</name>
    <name type="synonym">Trachynia distachya</name>
    <dbReference type="NCBI Taxonomy" id="15368"/>
    <lineage>
        <taxon>Eukaryota</taxon>
        <taxon>Viridiplantae</taxon>
        <taxon>Streptophyta</taxon>
        <taxon>Embryophyta</taxon>
        <taxon>Tracheophyta</taxon>
        <taxon>Spermatophyta</taxon>
        <taxon>Magnoliopsida</taxon>
        <taxon>Liliopsida</taxon>
        <taxon>Poales</taxon>
        <taxon>Poaceae</taxon>
        <taxon>BOP clade</taxon>
        <taxon>Pooideae</taxon>
        <taxon>Stipodae</taxon>
        <taxon>Brachypodieae</taxon>
        <taxon>Brachypodium</taxon>
    </lineage>
</organism>
<proteinExistence type="predicted"/>
<dbReference type="InParanoid" id="A0A2K2CJM8"/>
<accession>A0A2K2CJM8</accession>
<dbReference type="Proteomes" id="UP000008810">
    <property type="component" value="Chromosome 5"/>
</dbReference>
<evidence type="ECO:0000313" key="1">
    <source>
        <dbReference type="EMBL" id="PNT62227.1"/>
    </source>
</evidence>
<dbReference type="EMBL" id="CM000884">
    <property type="protein sequence ID" value="PNT62227.1"/>
    <property type="molecule type" value="Genomic_DNA"/>
</dbReference>
<evidence type="ECO:0000313" key="3">
    <source>
        <dbReference type="Proteomes" id="UP000008810"/>
    </source>
</evidence>
<evidence type="ECO:0000313" key="2">
    <source>
        <dbReference type="EnsemblPlants" id="PNT62227"/>
    </source>
</evidence>
<gene>
    <name evidence="1" type="ORF">BRADI_5g27417v3</name>
</gene>
<protein>
    <submittedName>
        <fullName evidence="1 2">Uncharacterized protein</fullName>
    </submittedName>
</protein>
<sequence length="110" mass="12484">MWIRCPDSNPDERNTILFRLSGFDTGFADLAILHADERIQTRIVLWKLFAGACQRCIMDSLEEEEATGGVHMSVFICTTSCVLSSNFYRCNYTRTIQESGAMVYFVKGRG</sequence>
<reference evidence="1 2" key="1">
    <citation type="journal article" date="2010" name="Nature">
        <title>Genome sequencing and analysis of the model grass Brachypodium distachyon.</title>
        <authorList>
            <consortium name="International Brachypodium Initiative"/>
        </authorList>
    </citation>
    <scope>NUCLEOTIDE SEQUENCE [LARGE SCALE GENOMIC DNA]</scope>
    <source>
        <strain evidence="1 2">Bd21</strain>
    </source>
</reference>
<dbReference type="EnsemblPlants" id="PNT62227">
    <property type="protein sequence ID" value="PNT62227"/>
    <property type="gene ID" value="BRADI_5g27417v3"/>
</dbReference>
<dbReference type="Gramene" id="PNT62227">
    <property type="protein sequence ID" value="PNT62227"/>
    <property type="gene ID" value="BRADI_5g27417v3"/>
</dbReference>
<dbReference type="AlphaFoldDB" id="A0A2K2CJM8"/>
<reference evidence="2" key="3">
    <citation type="submission" date="2018-08" db="UniProtKB">
        <authorList>
            <consortium name="EnsemblPlants"/>
        </authorList>
    </citation>
    <scope>IDENTIFICATION</scope>
    <source>
        <strain evidence="2">cv. Bd21</strain>
    </source>
</reference>
<keyword evidence="3" id="KW-1185">Reference proteome</keyword>